<keyword evidence="2" id="KW-1133">Transmembrane helix</keyword>
<feature type="transmembrane region" description="Helical" evidence="2">
    <location>
        <begin position="20"/>
        <end position="43"/>
    </location>
</feature>
<evidence type="ECO:0000313" key="4">
    <source>
        <dbReference type="Proteomes" id="UP000007148"/>
    </source>
</evidence>
<feature type="transmembrane region" description="Helical" evidence="2">
    <location>
        <begin position="94"/>
        <end position="113"/>
    </location>
</feature>
<gene>
    <name evidence="3" type="ORF">PIIN_06715</name>
</gene>
<dbReference type="AlphaFoldDB" id="G4TN79"/>
<dbReference type="HOGENOM" id="CLU_687190_0_0_1"/>
<evidence type="ECO:0000256" key="2">
    <source>
        <dbReference type="SAM" id="Phobius"/>
    </source>
</evidence>
<evidence type="ECO:0000256" key="1">
    <source>
        <dbReference type="SAM" id="MobiDB-lite"/>
    </source>
</evidence>
<evidence type="ECO:0000313" key="3">
    <source>
        <dbReference type="EMBL" id="CCA72777.1"/>
    </source>
</evidence>
<protein>
    <recommendedName>
        <fullName evidence="5">Transmembrane protein</fullName>
    </recommendedName>
</protein>
<feature type="transmembrane region" description="Helical" evidence="2">
    <location>
        <begin position="169"/>
        <end position="190"/>
    </location>
</feature>
<organism evidence="3 4">
    <name type="scientific">Serendipita indica (strain DSM 11827)</name>
    <name type="common">Root endophyte fungus</name>
    <name type="synonym">Piriformospora indica</name>
    <dbReference type="NCBI Taxonomy" id="1109443"/>
    <lineage>
        <taxon>Eukaryota</taxon>
        <taxon>Fungi</taxon>
        <taxon>Dikarya</taxon>
        <taxon>Basidiomycota</taxon>
        <taxon>Agaricomycotina</taxon>
        <taxon>Agaricomycetes</taxon>
        <taxon>Sebacinales</taxon>
        <taxon>Serendipitaceae</taxon>
        <taxon>Serendipita</taxon>
    </lineage>
</organism>
<comment type="caution">
    <text evidence="3">The sequence shown here is derived from an EMBL/GenBank/DDBJ whole genome shotgun (WGS) entry which is preliminary data.</text>
</comment>
<name>G4TN79_SERID</name>
<feature type="region of interest" description="Disordered" evidence="1">
    <location>
        <begin position="213"/>
        <end position="288"/>
    </location>
</feature>
<dbReference type="EMBL" id="CAFZ01000182">
    <property type="protein sequence ID" value="CCA72777.1"/>
    <property type="molecule type" value="Genomic_DNA"/>
</dbReference>
<sequence length="368" mass="40981">MMELGLFSSVGYRSLTVTKVLTILLLIDSWIFLLSSGILINGLGTSLNARVCDSVMLTCLFIYFLAKGIIYFMLVERLYVVWPNRGTRLSSTVWKVAMLVIPGFFVLTFVILFRRFSMIREDMQCILGLGRQLTITIICYDVLANLLLTGLFLWPLWRHASLSPGLRRVASHTVIATVLCLVMTVSNLIVLTPGHEIAWICLTTCSLDVRYTSQATNDPQPSTSRKGGRISKTYRLESLSGTTRKDGDTKMCSQPIEIGTYSSRPNTSTGPIESTSPRRHEHEERLQGTSRVTMPVFPPLALRRSTGAVLSHLWPSEWIQSSPTNKILEEVEPQEPVEPPLGFADDLDIAATVHSFDEVANDVNGRGV</sequence>
<feature type="compositionally biased region" description="Basic and acidic residues" evidence="1">
    <location>
        <begin position="276"/>
        <end position="286"/>
    </location>
</feature>
<feature type="compositionally biased region" description="Polar residues" evidence="1">
    <location>
        <begin position="213"/>
        <end position="225"/>
    </location>
</feature>
<dbReference type="PANTHER" id="PTHR38848">
    <property type="entry name" value="G-PROTEIN COUPLED RECEPTORS FAMILY 3 PROFILE DOMAIN-CONTAINING PROTEIN"/>
    <property type="match status" value="1"/>
</dbReference>
<reference evidence="3 4" key="1">
    <citation type="journal article" date="2011" name="PLoS Pathog.">
        <title>Endophytic Life Strategies Decoded by Genome and Transcriptome Analyses of the Mutualistic Root Symbiont Piriformospora indica.</title>
        <authorList>
            <person name="Zuccaro A."/>
            <person name="Lahrmann U."/>
            <person name="Guldener U."/>
            <person name="Langen G."/>
            <person name="Pfiffi S."/>
            <person name="Biedenkopf D."/>
            <person name="Wong P."/>
            <person name="Samans B."/>
            <person name="Grimm C."/>
            <person name="Basiewicz M."/>
            <person name="Murat C."/>
            <person name="Martin F."/>
            <person name="Kogel K.H."/>
        </authorList>
    </citation>
    <scope>NUCLEOTIDE SEQUENCE [LARGE SCALE GENOMIC DNA]</scope>
    <source>
        <strain evidence="3 4">DSM 11827</strain>
    </source>
</reference>
<keyword evidence="2" id="KW-0472">Membrane</keyword>
<dbReference type="Proteomes" id="UP000007148">
    <property type="component" value="Unassembled WGS sequence"/>
</dbReference>
<dbReference type="eggNOG" id="ENOG502RY0X">
    <property type="taxonomic scope" value="Eukaryota"/>
</dbReference>
<dbReference type="PANTHER" id="PTHR38848:SF3">
    <property type="entry name" value="G-PROTEIN COUPLED RECEPTORS FAMILY 3 PROFILE DOMAIN-CONTAINING PROTEIN"/>
    <property type="match status" value="1"/>
</dbReference>
<keyword evidence="4" id="KW-1185">Reference proteome</keyword>
<dbReference type="OrthoDB" id="3210850at2759"/>
<dbReference type="InParanoid" id="G4TN79"/>
<feature type="compositionally biased region" description="Polar residues" evidence="1">
    <location>
        <begin position="260"/>
        <end position="275"/>
    </location>
</feature>
<evidence type="ECO:0008006" key="5">
    <source>
        <dbReference type="Google" id="ProtNLM"/>
    </source>
</evidence>
<feature type="transmembrane region" description="Helical" evidence="2">
    <location>
        <begin position="55"/>
        <end position="74"/>
    </location>
</feature>
<accession>G4TN79</accession>
<keyword evidence="2" id="KW-0812">Transmembrane</keyword>
<feature type="transmembrane region" description="Helical" evidence="2">
    <location>
        <begin position="133"/>
        <end position="157"/>
    </location>
</feature>
<proteinExistence type="predicted"/>